<dbReference type="Proteomes" id="UP001357485">
    <property type="component" value="Unassembled WGS sequence"/>
</dbReference>
<proteinExistence type="inferred from homology"/>
<comment type="similarity">
    <text evidence="2">Belongs to the CCC1 family.</text>
</comment>
<dbReference type="EMBL" id="JAVRRA010011844">
    <property type="protein sequence ID" value="KAK5239725.1"/>
    <property type="molecule type" value="Genomic_DNA"/>
</dbReference>
<comment type="caution">
    <text evidence="6">The sequence shown here is derived from an EMBL/GenBank/DDBJ whole genome shotgun (WGS) entry which is preliminary data.</text>
</comment>
<keyword evidence="5" id="KW-0472">Membrane</keyword>
<evidence type="ECO:0000313" key="6">
    <source>
        <dbReference type="EMBL" id="KAK5239725.1"/>
    </source>
</evidence>
<keyword evidence="3" id="KW-0812">Transmembrane</keyword>
<gene>
    <name evidence="6" type="primary">CCC1_3</name>
    <name evidence="6" type="ORF">LTR16_011572</name>
</gene>
<name>A0ABR0LSC4_9PEZI</name>
<evidence type="ECO:0000256" key="4">
    <source>
        <dbReference type="ARBA" id="ARBA00022989"/>
    </source>
</evidence>
<evidence type="ECO:0000256" key="5">
    <source>
        <dbReference type="ARBA" id="ARBA00023136"/>
    </source>
</evidence>
<dbReference type="Pfam" id="PF01988">
    <property type="entry name" value="VIT1"/>
    <property type="match status" value="1"/>
</dbReference>
<organism evidence="6 7">
    <name type="scientific">Cryomyces antarcticus</name>
    <dbReference type="NCBI Taxonomy" id="329879"/>
    <lineage>
        <taxon>Eukaryota</taxon>
        <taxon>Fungi</taxon>
        <taxon>Dikarya</taxon>
        <taxon>Ascomycota</taxon>
        <taxon>Pezizomycotina</taxon>
        <taxon>Dothideomycetes</taxon>
        <taxon>Dothideomycetes incertae sedis</taxon>
        <taxon>Cryomyces</taxon>
    </lineage>
</organism>
<keyword evidence="4" id="KW-1133">Transmembrane helix</keyword>
<keyword evidence="7" id="KW-1185">Reference proteome</keyword>
<accession>A0ABR0LSC4</accession>
<evidence type="ECO:0000313" key="7">
    <source>
        <dbReference type="Proteomes" id="UP001357485"/>
    </source>
</evidence>
<reference evidence="6 7" key="1">
    <citation type="submission" date="2023-08" db="EMBL/GenBank/DDBJ databases">
        <title>Black Yeasts Isolated from many extreme environments.</title>
        <authorList>
            <person name="Coleine C."/>
            <person name="Stajich J.E."/>
            <person name="Selbmann L."/>
        </authorList>
    </citation>
    <scope>NUCLEOTIDE SEQUENCE [LARGE SCALE GENOMIC DNA]</scope>
    <source>
        <strain evidence="6 7">CCFEE 536</strain>
    </source>
</reference>
<protein>
    <submittedName>
        <fullName evidence="6">Protein ccc1</fullName>
    </submittedName>
</protein>
<comment type="subcellular location">
    <subcellularLocation>
        <location evidence="1">Endomembrane system</location>
        <topology evidence="1">Multi-pass membrane protein</topology>
    </subcellularLocation>
</comment>
<evidence type="ECO:0000256" key="2">
    <source>
        <dbReference type="ARBA" id="ARBA00007049"/>
    </source>
</evidence>
<sequence length="98" mass="11416">MGLGAYLAGVTERKHYEVEEARERREVKEQPAAEEDEIYEIMGGYGLDRATVHPMVMALKENPDAWVKFMMDFELKLEKPRLSREWISGLMMGLSYFI</sequence>
<evidence type="ECO:0000256" key="1">
    <source>
        <dbReference type="ARBA" id="ARBA00004127"/>
    </source>
</evidence>
<dbReference type="InterPro" id="IPR008217">
    <property type="entry name" value="Ccc1_fam"/>
</dbReference>
<evidence type="ECO:0000256" key="3">
    <source>
        <dbReference type="ARBA" id="ARBA00022692"/>
    </source>
</evidence>
<feature type="non-terminal residue" evidence="6">
    <location>
        <position position="98"/>
    </location>
</feature>